<gene>
    <name evidence="1" type="ORF">EXIGLDRAFT_737577</name>
</gene>
<accession>A0A165IX74</accession>
<dbReference type="PANTHER" id="PTHR43591">
    <property type="entry name" value="METHYLTRANSFERASE"/>
    <property type="match status" value="1"/>
</dbReference>
<evidence type="ECO:0000313" key="1">
    <source>
        <dbReference type="EMBL" id="KZV94003.1"/>
    </source>
</evidence>
<protein>
    <submittedName>
        <fullName evidence="1">S-adenosyl-L-methionine-dependent methyltransferase</fullName>
    </submittedName>
</protein>
<keyword evidence="1" id="KW-0808">Transferase</keyword>
<dbReference type="EMBL" id="KV425980">
    <property type="protein sequence ID" value="KZV94003.1"/>
    <property type="molecule type" value="Genomic_DNA"/>
</dbReference>
<dbReference type="Pfam" id="PF13489">
    <property type="entry name" value="Methyltransf_23"/>
    <property type="match status" value="1"/>
</dbReference>
<dbReference type="InterPro" id="IPR029063">
    <property type="entry name" value="SAM-dependent_MTases_sf"/>
</dbReference>
<dbReference type="PANTHER" id="PTHR43591:SF24">
    <property type="entry name" value="2-METHOXY-6-POLYPRENYL-1,4-BENZOQUINOL METHYLASE, MITOCHONDRIAL"/>
    <property type="match status" value="1"/>
</dbReference>
<dbReference type="GO" id="GO:0008168">
    <property type="term" value="F:methyltransferase activity"/>
    <property type="evidence" value="ECO:0007669"/>
    <property type="project" value="UniProtKB-KW"/>
</dbReference>
<dbReference type="Gene3D" id="3.40.50.150">
    <property type="entry name" value="Vaccinia Virus protein VP39"/>
    <property type="match status" value="1"/>
</dbReference>
<dbReference type="AlphaFoldDB" id="A0A165IX74"/>
<dbReference type="GO" id="GO:0032259">
    <property type="term" value="P:methylation"/>
    <property type="evidence" value="ECO:0007669"/>
    <property type="project" value="UniProtKB-KW"/>
</dbReference>
<keyword evidence="1" id="KW-0489">Methyltransferase</keyword>
<dbReference type="CDD" id="cd02440">
    <property type="entry name" value="AdoMet_MTases"/>
    <property type="match status" value="1"/>
</dbReference>
<keyword evidence="2" id="KW-1185">Reference proteome</keyword>
<dbReference type="SUPFAM" id="SSF53335">
    <property type="entry name" value="S-adenosyl-L-methionine-dependent methyltransferases"/>
    <property type="match status" value="1"/>
</dbReference>
<proteinExistence type="predicted"/>
<dbReference type="OrthoDB" id="184880at2759"/>
<reference evidence="1 2" key="1">
    <citation type="journal article" date="2016" name="Mol. Biol. Evol.">
        <title>Comparative Genomics of Early-Diverging Mushroom-Forming Fungi Provides Insights into the Origins of Lignocellulose Decay Capabilities.</title>
        <authorList>
            <person name="Nagy L.G."/>
            <person name="Riley R."/>
            <person name="Tritt A."/>
            <person name="Adam C."/>
            <person name="Daum C."/>
            <person name="Floudas D."/>
            <person name="Sun H."/>
            <person name="Yadav J.S."/>
            <person name="Pangilinan J."/>
            <person name="Larsson K.H."/>
            <person name="Matsuura K."/>
            <person name="Barry K."/>
            <person name="Labutti K."/>
            <person name="Kuo R."/>
            <person name="Ohm R.A."/>
            <person name="Bhattacharya S.S."/>
            <person name="Shirouzu T."/>
            <person name="Yoshinaga Y."/>
            <person name="Martin F.M."/>
            <person name="Grigoriev I.V."/>
            <person name="Hibbett D.S."/>
        </authorList>
    </citation>
    <scope>NUCLEOTIDE SEQUENCE [LARGE SCALE GENOMIC DNA]</scope>
    <source>
        <strain evidence="1 2">HHB12029</strain>
    </source>
</reference>
<dbReference type="InParanoid" id="A0A165IX74"/>
<sequence>MAAVARVETVTRLPGAGQRFFNDPVNSAYVLPADSEEGRRLNEQHRNICAAAGGKLVFAPVELKDGDHVLDCATGTGIWTLELASQSPPGVSFRGVDISPHLFPPPSHTPSNVSFARESILALPSTFRNAFTLVNQRLLIGSIPASDWPNILRALYSATKPGGWVQLGEISLKGIYEGRTDMPVTTRLAEMYMLKLFEARRLDVDCALHVEGWARDAGFVNVGRMATTLPVGAKAGAGEHNYTDGIIGFFTATTGPTVACGAASSEDEYLEAVEAMRREWDEVEGANYPFHWMWTQKPKNAE</sequence>
<evidence type="ECO:0000313" key="2">
    <source>
        <dbReference type="Proteomes" id="UP000077266"/>
    </source>
</evidence>
<dbReference type="Proteomes" id="UP000077266">
    <property type="component" value="Unassembled WGS sequence"/>
</dbReference>
<dbReference type="STRING" id="1314781.A0A165IX74"/>
<organism evidence="1 2">
    <name type="scientific">Exidia glandulosa HHB12029</name>
    <dbReference type="NCBI Taxonomy" id="1314781"/>
    <lineage>
        <taxon>Eukaryota</taxon>
        <taxon>Fungi</taxon>
        <taxon>Dikarya</taxon>
        <taxon>Basidiomycota</taxon>
        <taxon>Agaricomycotina</taxon>
        <taxon>Agaricomycetes</taxon>
        <taxon>Auriculariales</taxon>
        <taxon>Exidiaceae</taxon>
        <taxon>Exidia</taxon>
    </lineage>
</organism>
<name>A0A165IX74_EXIGL</name>